<organism evidence="3 4">
    <name type="scientific">Roseimaritima ulvae</name>
    <dbReference type="NCBI Taxonomy" id="980254"/>
    <lineage>
        <taxon>Bacteria</taxon>
        <taxon>Pseudomonadati</taxon>
        <taxon>Planctomycetota</taxon>
        <taxon>Planctomycetia</taxon>
        <taxon>Pirellulales</taxon>
        <taxon>Pirellulaceae</taxon>
        <taxon>Roseimaritima</taxon>
    </lineage>
</organism>
<reference evidence="3 4" key="1">
    <citation type="submission" date="2019-08" db="EMBL/GenBank/DDBJ databases">
        <title>Deep-cultivation of Planctomycetes and their phenomic and genomic characterization uncovers novel biology.</title>
        <authorList>
            <person name="Wiegand S."/>
            <person name="Jogler M."/>
            <person name="Boedeker C."/>
            <person name="Pinto D."/>
            <person name="Vollmers J."/>
            <person name="Rivas-Marin E."/>
            <person name="Kohn T."/>
            <person name="Peeters S.H."/>
            <person name="Heuer A."/>
            <person name="Rast P."/>
            <person name="Oberbeckmann S."/>
            <person name="Bunk B."/>
            <person name="Jeske O."/>
            <person name="Meyerdierks A."/>
            <person name="Storesund J.E."/>
            <person name="Kallscheuer N."/>
            <person name="Luecker S."/>
            <person name="Lage O.M."/>
            <person name="Pohl T."/>
            <person name="Merkel B.J."/>
            <person name="Hornburger P."/>
            <person name="Mueller R.-W."/>
            <person name="Bruemmer F."/>
            <person name="Labrenz M."/>
            <person name="Spormann A.M."/>
            <person name="Op den Camp H."/>
            <person name="Overmann J."/>
            <person name="Amann R."/>
            <person name="Jetten M.S.M."/>
            <person name="Mascher T."/>
            <person name="Medema M.H."/>
            <person name="Devos D.P."/>
            <person name="Kaster A.-K."/>
            <person name="Ovreas L."/>
            <person name="Rohde M."/>
            <person name="Galperin M.Y."/>
            <person name="Jogler C."/>
        </authorList>
    </citation>
    <scope>NUCLEOTIDE SEQUENCE [LARGE SCALE GENOMIC DNA]</scope>
    <source>
        <strain evidence="3 4">UC8</strain>
    </source>
</reference>
<proteinExistence type="predicted"/>
<feature type="region of interest" description="Disordered" evidence="1">
    <location>
        <begin position="1"/>
        <end position="29"/>
    </location>
</feature>
<accession>A0A5B9QXX5</accession>
<dbReference type="AlphaFoldDB" id="A0A5B9QXX5"/>
<gene>
    <name evidence="3" type="ORF">UC8_07690</name>
</gene>
<dbReference type="OrthoDB" id="291621at2"/>
<protein>
    <submittedName>
        <fullName evidence="3">BON domain protein</fullName>
    </submittedName>
</protein>
<evidence type="ECO:0000313" key="4">
    <source>
        <dbReference type="Proteomes" id="UP000325286"/>
    </source>
</evidence>
<name>A0A5B9QXX5_9BACT</name>
<feature type="domain" description="BON" evidence="2">
    <location>
        <begin position="55"/>
        <end position="94"/>
    </location>
</feature>
<dbReference type="Proteomes" id="UP000325286">
    <property type="component" value="Chromosome"/>
</dbReference>
<sequence>MSLATLQRPIVPDSTWPHPSVTAAKRNSNPVEDAAHQQLCSSGYRPLCCVTCYVNGTTVELSGTLPSFFMKQMAQEVIRHVVGIHRIENGIEVVYGKEPLG</sequence>
<dbReference type="RefSeq" id="WP_148080093.1">
    <property type="nucleotide sequence ID" value="NZ_CP042914.1"/>
</dbReference>
<evidence type="ECO:0000259" key="2">
    <source>
        <dbReference type="Pfam" id="PF04972"/>
    </source>
</evidence>
<evidence type="ECO:0000256" key="1">
    <source>
        <dbReference type="SAM" id="MobiDB-lite"/>
    </source>
</evidence>
<dbReference type="Gene3D" id="3.30.1340.30">
    <property type="match status" value="1"/>
</dbReference>
<dbReference type="EMBL" id="CP042914">
    <property type="protein sequence ID" value="QEG38811.1"/>
    <property type="molecule type" value="Genomic_DNA"/>
</dbReference>
<evidence type="ECO:0000313" key="3">
    <source>
        <dbReference type="EMBL" id="QEG38811.1"/>
    </source>
</evidence>
<dbReference type="Pfam" id="PF04972">
    <property type="entry name" value="BON"/>
    <property type="match status" value="1"/>
</dbReference>
<dbReference type="InterPro" id="IPR007055">
    <property type="entry name" value="BON_dom"/>
</dbReference>
<keyword evidence="4" id="KW-1185">Reference proteome</keyword>
<dbReference type="KEGG" id="rul:UC8_07690"/>